<name>A0A6P6VB72_COFAR</name>
<dbReference type="SUPFAM" id="SSF52540">
    <property type="entry name" value="P-loop containing nucleoside triphosphate hydrolases"/>
    <property type="match status" value="1"/>
</dbReference>
<feature type="domain" description="Disease resistance protein winged helix" evidence="8">
    <location>
        <begin position="383"/>
        <end position="460"/>
    </location>
</feature>
<dbReference type="Proteomes" id="UP001652660">
    <property type="component" value="Chromosome 11e"/>
</dbReference>
<dbReference type="InterPro" id="IPR036388">
    <property type="entry name" value="WH-like_DNA-bd_sf"/>
</dbReference>
<reference evidence="9" key="1">
    <citation type="journal article" date="2025" name="Foods">
        <title>Unveiling the Microbial Signatures of Arabica Coffee Cherries: Insights into Ripeness Specific Diversity, Functional Traits, and Implications for Quality and Safety.</title>
        <authorList>
            <consortium name="RefSeq"/>
            <person name="Tenea G.N."/>
            <person name="Cifuentes V."/>
            <person name="Reyes P."/>
            <person name="Cevallos-Vallejos M."/>
        </authorList>
    </citation>
    <scope>NUCLEOTIDE SEQUENCE [LARGE SCALE GENOMIC DNA]</scope>
</reference>
<dbReference type="InterPro" id="IPR058922">
    <property type="entry name" value="WHD_DRP"/>
</dbReference>
<reference evidence="10" key="2">
    <citation type="submission" date="2025-08" db="UniProtKB">
        <authorList>
            <consortium name="RefSeq"/>
        </authorList>
    </citation>
    <scope>IDENTIFICATION</scope>
    <source>
        <tissue evidence="10">Leaves</tissue>
    </source>
</reference>
<dbReference type="InterPro" id="IPR044974">
    <property type="entry name" value="Disease_R_plants"/>
</dbReference>
<evidence type="ECO:0000313" key="10">
    <source>
        <dbReference type="RefSeq" id="XP_027099951.2"/>
    </source>
</evidence>
<accession>A0A6P6VB72</accession>
<keyword evidence="3" id="KW-0677">Repeat</keyword>
<evidence type="ECO:0000313" key="9">
    <source>
        <dbReference type="Proteomes" id="UP001652660"/>
    </source>
</evidence>
<keyword evidence="2" id="KW-0433">Leucine-rich repeat</keyword>
<dbReference type="RefSeq" id="XP_027099951.2">
    <property type="nucleotide sequence ID" value="XM_027244150.2"/>
</dbReference>
<proteinExistence type="inferred from homology"/>
<gene>
    <name evidence="10" type="primary">LOC140003836</name>
</gene>
<dbReference type="Gene3D" id="3.40.50.300">
    <property type="entry name" value="P-loop containing nucleotide triphosphate hydrolases"/>
    <property type="match status" value="1"/>
</dbReference>
<dbReference type="Pfam" id="PF23559">
    <property type="entry name" value="WHD_DRP"/>
    <property type="match status" value="1"/>
</dbReference>
<keyword evidence="5" id="KW-0611">Plant defense</keyword>
<dbReference type="InterPro" id="IPR042197">
    <property type="entry name" value="Apaf_helical"/>
</dbReference>
<evidence type="ECO:0000259" key="8">
    <source>
        <dbReference type="Pfam" id="PF23559"/>
    </source>
</evidence>
<evidence type="ECO:0000259" key="7">
    <source>
        <dbReference type="Pfam" id="PF00931"/>
    </source>
</evidence>
<dbReference type="Gene3D" id="1.10.8.430">
    <property type="entry name" value="Helical domain of apoptotic protease-activating factors"/>
    <property type="match status" value="1"/>
</dbReference>
<dbReference type="GO" id="GO:0098542">
    <property type="term" value="P:defense response to other organism"/>
    <property type="evidence" value="ECO:0007669"/>
    <property type="project" value="TreeGrafter"/>
</dbReference>
<evidence type="ECO:0000256" key="3">
    <source>
        <dbReference type="ARBA" id="ARBA00022737"/>
    </source>
</evidence>
<keyword evidence="9" id="KW-1185">Reference proteome</keyword>
<evidence type="ECO:0000256" key="4">
    <source>
        <dbReference type="ARBA" id="ARBA00022741"/>
    </source>
</evidence>
<dbReference type="Pfam" id="PF00931">
    <property type="entry name" value="NB-ARC"/>
    <property type="match status" value="1"/>
</dbReference>
<dbReference type="GO" id="GO:0005524">
    <property type="term" value="F:ATP binding"/>
    <property type="evidence" value="ECO:0007669"/>
    <property type="project" value="UniProtKB-KW"/>
</dbReference>
<evidence type="ECO:0000256" key="1">
    <source>
        <dbReference type="ARBA" id="ARBA00008894"/>
    </source>
</evidence>
<dbReference type="InterPro" id="IPR002182">
    <property type="entry name" value="NB-ARC"/>
</dbReference>
<keyword evidence="6" id="KW-0067">ATP-binding</keyword>
<sequence>MAESLSSSDLVEDYALRVSISSNKGFTRALKRTACIAREGYALHDLGLKIQSLRTRISNLTKNFGRYVNLIARTEEGEWSAPSRQQPLGQTYPFVAEEDVVGLRNDVEGLVEHLLKEGESTERKISVASIVGMGGIGKTTLARKVYHHEKLKQYIKGFAWVCVSQQWQPKALLRGILLNLTPELTPENRKQIMKSERDELAKLLQEHLGARRCLIVLDDIWTTDAWDRLKDAIPVSEHGTKILLTTRIRDVAVQVDPDGYCHELRLLKPEESWELLRKKSELLRVKSLRERRGEGCEDFGKMEVLGKEMLKYCGNLPLAVVVLGGILRTKPWEEWNEVHKNIKSYLDKGGKIGKEGEVPRILAYSYYDLPWQLKSCFLYLGKFKEDYDIGVVSLYQMWIGEGMIFDNDRRENETMLEVAERYLEDLANRCMVEIKVHEEGKRAVTRLKSCQLHDLMRDLCLAKAKEENLYKLVDRSPSPPADEA</sequence>
<evidence type="ECO:0000256" key="2">
    <source>
        <dbReference type="ARBA" id="ARBA00022614"/>
    </source>
</evidence>
<dbReference type="InterPro" id="IPR027417">
    <property type="entry name" value="P-loop_NTPase"/>
</dbReference>
<organism evidence="9 10">
    <name type="scientific">Coffea arabica</name>
    <name type="common">Arabian coffee</name>
    <dbReference type="NCBI Taxonomy" id="13443"/>
    <lineage>
        <taxon>Eukaryota</taxon>
        <taxon>Viridiplantae</taxon>
        <taxon>Streptophyta</taxon>
        <taxon>Embryophyta</taxon>
        <taxon>Tracheophyta</taxon>
        <taxon>Spermatophyta</taxon>
        <taxon>Magnoliopsida</taxon>
        <taxon>eudicotyledons</taxon>
        <taxon>Gunneridae</taxon>
        <taxon>Pentapetalae</taxon>
        <taxon>asterids</taxon>
        <taxon>lamiids</taxon>
        <taxon>Gentianales</taxon>
        <taxon>Rubiaceae</taxon>
        <taxon>Ixoroideae</taxon>
        <taxon>Gardenieae complex</taxon>
        <taxon>Bertiereae - Coffeeae clade</taxon>
        <taxon>Coffeeae</taxon>
        <taxon>Coffea</taxon>
    </lineage>
</organism>
<dbReference type="OrthoDB" id="982152at2759"/>
<protein>
    <submittedName>
        <fullName evidence="10">Disease resistance protein At1g50180</fullName>
    </submittedName>
</protein>
<evidence type="ECO:0000256" key="6">
    <source>
        <dbReference type="ARBA" id="ARBA00022840"/>
    </source>
</evidence>
<dbReference type="PANTHER" id="PTHR23155:SF1185">
    <property type="entry name" value="DISEASE RESISTANCE RPP8-LIKE PROTEIN 3-RELATED"/>
    <property type="match status" value="1"/>
</dbReference>
<dbReference type="Gene3D" id="1.10.10.10">
    <property type="entry name" value="Winged helix-like DNA-binding domain superfamily/Winged helix DNA-binding domain"/>
    <property type="match status" value="1"/>
</dbReference>
<dbReference type="GO" id="GO:0043531">
    <property type="term" value="F:ADP binding"/>
    <property type="evidence" value="ECO:0007669"/>
    <property type="project" value="InterPro"/>
</dbReference>
<dbReference type="GO" id="GO:0051607">
    <property type="term" value="P:defense response to virus"/>
    <property type="evidence" value="ECO:0007669"/>
    <property type="project" value="UniProtKB-ARBA"/>
</dbReference>
<dbReference type="PANTHER" id="PTHR23155">
    <property type="entry name" value="DISEASE RESISTANCE PROTEIN RP"/>
    <property type="match status" value="1"/>
</dbReference>
<keyword evidence="4" id="KW-0547">Nucleotide-binding</keyword>
<comment type="similarity">
    <text evidence="1">Belongs to the disease resistance NB-LRR family.</text>
</comment>
<dbReference type="AlphaFoldDB" id="A0A6P6VB72"/>
<feature type="domain" description="NB-ARC" evidence="7">
    <location>
        <begin position="105"/>
        <end position="279"/>
    </location>
</feature>
<dbReference type="PRINTS" id="PR00364">
    <property type="entry name" value="DISEASERSIST"/>
</dbReference>
<dbReference type="GeneID" id="140003836"/>
<evidence type="ECO:0000256" key="5">
    <source>
        <dbReference type="ARBA" id="ARBA00022821"/>
    </source>
</evidence>